<feature type="compositionally biased region" description="Acidic residues" evidence="1">
    <location>
        <begin position="124"/>
        <end position="133"/>
    </location>
</feature>
<name>A0A9P1GNN4_9DINO</name>
<evidence type="ECO:0000313" key="4">
    <source>
        <dbReference type="Proteomes" id="UP001152797"/>
    </source>
</evidence>
<organism evidence="2">
    <name type="scientific">Cladocopium goreaui</name>
    <dbReference type="NCBI Taxonomy" id="2562237"/>
    <lineage>
        <taxon>Eukaryota</taxon>
        <taxon>Sar</taxon>
        <taxon>Alveolata</taxon>
        <taxon>Dinophyceae</taxon>
        <taxon>Suessiales</taxon>
        <taxon>Symbiodiniaceae</taxon>
        <taxon>Cladocopium</taxon>
    </lineage>
</organism>
<dbReference type="Proteomes" id="UP001152797">
    <property type="component" value="Unassembled WGS sequence"/>
</dbReference>
<sequence>MWQIYFIDGMPVVHSDEGAAYDCLTYIADHTTSGSGGAAVTPSHFAPPLPGMKAKTKEPESASKDDELLDEDLDGEAWDEDADEEWAEDDEEEYQEQVFEVEDDDDIWRRSDFDDAVTLKLGEDPEEEEVDAENTEHAEDAEGEQTEHAGENEETPGTPLKKKAKVDSIVSPQ</sequence>
<feature type="compositionally biased region" description="Basic and acidic residues" evidence="1">
    <location>
        <begin position="55"/>
        <end position="66"/>
    </location>
</feature>
<reference evidence="2" key="1">
    <citation type="submission" date="2022-10" db="EMBL/GenBank/DDBJ databases">
        <authorList>
            <person name="Chen Y."/>
            <person name="Dougan E. K."/>
            <person name="Chan C."/>
            <person name="Rhodes N."/>
            <person name="Thang M."/>
        </authorList>
    </citation>
    <scope>NUCLEOTIDE SEQUENCE</scope>
</reference>
<gene>
    <name evidence="2" type="ORF">C1SCF055_LOCUS42772</name>
</gene>
<comment type="caution">
    <text evidence="2">The sequence shown here is derived from an EMBL/GenBank/DDBJ whole genome shotgun (WGS) entry which is preliminary data.</text>
</comment>
<feature type="non-terminal residue" evidence="2">
    <location>
        <position position="173"/>
    </location>
</feature>
<feature type="non-terminal residue" evidence="2">
    <location>
        <position position="1"/>
    </location>
</feature>
<feature type="region of interest" description="Disordered" evidence="1">
    <location>
        <begin position="33"/>
        <end position="173"/>
    </location>
</feature>
<dbReference type="EMBL" id="CAMXCT010006680">
    <property type="protein sequence ID" value="CAI4018180.1"/>
    <property type="molecule type" value="Genomic_DNA"/>
</dbReference>
<dbReference type="EMBL" id="CAMXCT020006680">
    <property type="protein sequence ID" value="CAL1171555.1"/>
    <property type="molecule type" value="Genomic_DNA"/>
</dbReference>
<evidence type="ECO:0000313" key="3">
    <source>
        <dbReference type="EMBL" id="CAL4805492.1"/>
    </source>
</evidence>
<dbReference type="EMBL" id="CAMXCT030006680">
    <property type="protein sequence ID" value="CAL4805492.1"/>
    <property type="molecule type" value="Genomic_DNA"/>
</dbReference>
<evidence type="ECO:0000313" key="2">
    <source>
        <dbReference type="EMBL" id="CAI4018180.1"/>
    </source>
</evidence>
<keyword evidence="4" id="KW-1185">Reference proteome</keyword>
<accession>A0A9P1GNN4</accession>
<feature type="compositionally biased region" description="Basic and acidic residues" evidence="1">
    <location>
        <begin position="134"/>
        <end position="151"/>
    </location>
</feature>
<reference evidence="3 4" key="2">
    <citation type="submission" date="2024-05" db="EMBL/GenBank/DDBJ databases">
        <authorList>
            <person name="Chen Y."/>
            <person name="Shah S."/>
            <person name="Dougan E. K."/>
            <person name="Thang M."/>
            <person name="Chan C."/>
        </authorList>
    </citation>
    <scope>NUCLEOTIDE SEQUENCE [LARGE SCALE GENOMIC DNA]</scope>
</reference>
<protein>
    <submittedName>
        <fullName evidence="2">Uncharacterized protein</fullName>
    </submittedName>
</protein>
<feature type="compositionally biased region" description="Acidic residues" evidence="1">
    <location>
        <begin position="67"/>
        <end position="106"/>
    </location>
</feature>
<proteinExistence type="predicted"/>
<evidence type="ECO:0000256" key="1">
    <source>
        <dbReference type="SAM" id="MobiDB-lite"/>
    </source>
</evidence>
<dbReference type="AlphaFoldDB" id="A0A9P1GNN4"/>